<proteinExistence type="predicted"/>
<dbReference type="RefSeq" id="WP_011512677.1">
    <property type="nucleotide sequence ID" value="NC_007969.1"/>
</dbReference>
<dbReference type="eggNOG" id="COG2885">
    <property type="taxonomic scope" value="Bacteria"/>
</dbReference>
<gene>
    <name evidence="2" type="ordered locus">Pcryo_0306</name>
</gene>
<evidence type="ECO:0000313" key="2">
    <source>
        <dbReference type="EMBL" id="ABE74090.1"/>
    </source>
</evidence>
<sequence length="505" mass="54828">MSIIDQLEQTVTPAILGNNGSVSHVSLLEQFYAILASRLALPHIYSQLLRDDAIVTNGNVAQPPLFEQLWQTASLRRLMIQELASTHHIDEFTTMQLLINAAPLAYQELKILANGQFLPAFLQGEQASLRPYLPIWSAPIIGAPQHTDDELFQSQRVLAGTVIPAIALNNYKPAAVDIIASPSFTAESPIPTLDERLSTDSIHVSPAEHHLAENSSLRREKTRTRNQRNDMLLWTFVLLGAVTAIGLVWALLVKPNDTPPVEAAVTTPVVVSPVIEPPVQVVTPIELIVGVDNNGSLYTCSGSVGDVALQSLLQQALNTSFGEQAGMCQLTVKEGVASSVANMPIEILPNVLTLLRAAPFARLQLQNDRITVEAPDAMQLQRLMTDMRTLLPSMMIESTAPLPLPSNPNDMNNGIVEQQGMATNNFNNQFENAPANNNANNSANNVEYQAPDDETNDSVMPAPVRNNNTNNFNSVPSGSNGSISLSEVDDMANNVIVVEPAQVRR</sequence>
<dbReference type="HOGENOM" id="CLU_539533_0_0_6"/>
<reference evidence="2" key="1">
    <citation type="submission" date="2006-03" db="EMBL/GenBank/DDBJ databases">
        <title>Complete sequence of chromosome of Psychrobacter cryohalolentis K5.</title>
        <authorList>
            <consortium name="US DOE Joint Genome Institute"/>
            <person name="Copeland A."/>
            <person name="Lucas S."/>
            <person name="Lapidus A."/>
            <person name="Barry K."/>
            <person name="Detter J.C."/>
            <person name="Glavina del Rio T."/>
            <person name="Hammon N."/>
            <person name="Israni S."/>
            <person name="Dalin E."/>
            <person name="Tice H."/>
            <person name="Pitluck S."/>
            <person name="Brettin T."/>
            <person name="Bruce D."/>
            <person name="Han C."/>
            <person name="Tapia R."/>
            <person name="Sims D.R."/>
            <person name="Gilna P."/>
            <person name="Schmutz J."/>
            <person name="Larimer F."/>
            <person name="Land M."/>
            <person name="Hauser L."/>
            <person name="Kyrpides N."/>
            <person name="Kim E."/>
            <person name="Richardson P."/>
        </authorList>
    </citation>
    <scope>NUCLEOTIDE SEQUENCE</scope>
    <source>
        <strain evidence="2">K5</strain>
    </source>
</reference>
<evidence type="ECO:0000256" key="1">
    <source>
        <dbReference type="SAM" id="Phobius"/>
    </source>
</evidence>
<protein>
    <submittedName>
        <fullName evidence="2">Uncharacterized protein</fullName>
    </submittedName>
</protein>
<dbReference type="KEGG" id="pcr:Pcryo_0306"/>
<dbReference type="Proteomes" id="UP000002425">
    <property type="component" value="Chromosome"/>
</dbReference>
<dbReference type="AlphaFoldDB" id="Q1QE13"/>
<keyword evidence="1" id="KW-0472">Membrane</keyword>
<keyword evidence="1" id="KW-1133">Transmembrane helix</keyword>
<evidence type="ECO:0000313" key="3">
    <source>
        <dbReference type="Proteomes" id="UP000002425"/>
    </source>
</evidence>
<feature type="transmembrane region" description="Helical" evidence="1">
    <location>
        <begin position="231"/>
        <end position="252"/>
    </location>
</feature>
<organism evidence="2 3">
    <name type="scientific">Psychrobacter cryohalolentis (strain ATCC BAA-1226 / DSM 17306 / VKM B-2378 / K5)</name>
    <dbReference type="NCBI Taxonomy" id="335284"/>
    <lineage>
        <taxon>Bacteria</taxon>
        <taxon>Pseudomonadati</taxon>
        <taxon>Pseudomonadota</taxon>
        <taxon>Gammaproteobacteria</taxon>
        <taxon>Moraxellales</taxon>
        <taxon>Moraxellaceae</taxon>
        <taxon>Psychrobacter</taxon>
    </lineage>
</organism>
<dbReference type="EMBL" id="CP000323">
    <property type="protein sequence ID" value="ABE74090.1"/>
    <property type="molecule type" value="Genomic_DNA"/>
</dbReference>
<keyword evidence="1" id="KW-0812">Transmembrane</keyword>
<accession>Q1QE13</accession>
<keyword evidence="3" id="KW-1185">Reference proteome</keyword>
<name>Q1QE13_PSYCK</name>